<reference evidence="1 2" key="1">
    <citation type="journal article" date="2012" name="J. Bacteriol.">
        <title>Genome sequence of Pectobacterium sp. strain SCC3193.</title>
        <authorList>
            <person name="Koskinen J.P."/>
            <person name="Laine P."/>
            <person name="Niemi O."/>
            <person name="Nykyri J."/>
            <person name="Harjunpaa H."/>
            <person name="Auvinen P."/>
            <person name="Paulin L."/>
            <person name="Pirhonen M."/>
            <person name="Palva T."/>
            <person name="Holm L."/>
        </authorList>
    </citation>
    <scope>NUCLEOTIDE SEQUENCE [LARGE SCALE GENOMIC DNA]</scope>
    <source>
        <strain evidence="1 2">SCC3193</strain>
    </source>
</reference>
<proteinExistence type="predicted"/>
<protein>
    <submittedName>
        <fullName evidence="1">Uncharacterized protein</fullName>
    </submittedName>
</protein>
<dbReference type="KEGG" id="pec:W5S_1549"/>
<dbReference type="Proteomes" id="UP000008044">
    <property type="component" value="Chromosome"/>
</dbReference>
<dbReference type="AlphaFoldDB" id="A0A0H3I6T8"/>
<sequence>MIHCSPVIKNNPDLTRETLNNIFINYGFVECHTMRVFIELVCDATLGVCELAYIRDKTEECLRTHDNKSHYFTELRKVVMDIDYILTSQR</sequence>
<name>A0A0H3I6T8_PECPM</name>
<dbReference type="STRING" id="1905730.W5S_1549"/>
<evidence type="ECO:0000313" key="1">
    <source>
        <dbReference type="EMBL" id="AFI89641.1"/>
    </source>
</evidence>
<evidence type="ECO:0000313" key="2">
    <source>
        <dbReference type="Proteomes" id="UP000008044"/>
    </source>
</evidence>
<dbReference type="EMBL" id="CP003415">
    <property type="protein sequence ID" value="AFI89641.1"/>
    <property type="molecule type" value="Genomic_DNA"/>
</dbReference>
<gene>
    <name evidence="1" type="ordered locus">W5S_1549</name>
</gene>
<organism evidence="1 2">
    <name type="scientific">Pectobacterium parmentieri</name>
    <dbReference type="NCBI Taxonomy" id="1905730"/>
    <lineage>
        <taxon>Bacteria</taxon>
        <taxon>Pseudomonadati</taxon>
        <taxon>Pseudomonadota</taxon>
        <taxon>Gammaproteobacteria</taxon>
        <taxon>Enterobacterales</taxon>
        <taxon>Pectobacteriaceae</taxon>
        <taxon>Pectobacterium</taxon>
    </lineage>
</organism>
<accession>A0A0H3I6T8</accession>
<dbReference type="HOGENOM" id="CLU_2438150_0_0_6"/>